<dbReference type="PROSITE" id="PS52016">
    <property type="entry name" value="TONB_DEPENDENT_REC_3"/>
    <property type="match status" value="1"/>
</dbReference>
<proteinExistence type="inferred from homology"/>
<keyword evidence="9 10" id="KW-0998">Cell outer membrane</keyword>
<keyword evidence="16" id="KW-1185">Reference proteome</keyword>
<comment type="similarity">
    <text evidence="2 10 11">Belongs to the TonB-dependent receptor family.</text>
</comment>
<name>A0ABV9A0Y7_9NEIS</name>
<evidence type="ECO:0000256" key="10">
    <source>
        <dbReference type="PROSITE-ProRule" id="PRU01360"/>
    </source>
</evidence>
<dbReference type="InterPro" id="IPR037066">
    <property type="entry name" value="Plug_dom_sf"/>
</dbReference>
<evidence type="ECO:0000256" key="8">
    <source>
        <dbReference type="ARBA" id="ARBA00023170"/>
    </source>
</evidence>
<feature type="domain" description="TonB-dependent receptor plug" evidence="14">
    <location>
        <begin position="50"/>
        <end position="163"/>
    </location>
</feature>
<comment type="subcellular location">
    <subcellularLocation>
        <location evidence="1 10">Cell outer membrane</location>
        <topology evidence="1 10">Multi-pass membrane protein</topology>
    </subcellularLocation>
</comment>
<evidence type="ECO:0000256" key="9">
    <source>
        <dbReference type="ARBA" id="ARBA00023237"/>
    </source>
</evidence>
<evidence type="ECO:0000259" key="13">
    <source>
        <dbReference type="Pfam" id="PF00593"/>
    </source>
</evidence>
<feature type="domain" description="TonB-dependent receptor-like beta-barrel" evidence="13">
    <location>
        <begin position="374"/>
        <end position="817"/>
    </location>
</feature>
<dbReference type="Gene3D" id="2.40.170.20">
    <property type="entry name" value="TonB-dependent receptor, beta-barrel domain"/>
    <property type="match status" value="1"/>
</dbReference>
<dbReference type="Gene3D" id="2.170.130.10">
    <property type="entry name" value="TonB-dependent receptor, plug domain"/>
    <property type="match status" value="1"/>
</dbReference>
<evidence type="ECO:0000256" key="6">
    <source>
        <dbReference type="ARBA" id="ARBA00023077"/>
    </source>
</evidence>
<organism evidence="15 16">
    <name type="scientific">Chromobacterium aquaticum</name>
    <dbReference type="NCBI Taxonomy" id="467180"/>
    <lineage>
        <taxon>Bacteria</taxon>
        <taxon>Pseudomonadati</taxon>
        <taxon>Pseudomonadota</taxon>
        <taxon>Betaproteobacteria</taxon>
        <taxon>Neisseriales</taxon>
        <taxon>Chromobacteriaceae</taxon>
        <taxon>Chromobacterium</taxon>
    </lineage>
</organism>
<keyword evidence="5 10" id="KW-0812">Transmembrane</keyword>
<dbReference type="InterPro" id="IPR039426">
    <property type="entry name" value="TonB-dep_rcpt-like"/>
</dbReference>
<dbReference type="Pfam" id="PF00593">
    <property type="entry name" value="TonB_dep_Rec_b-barrel"/>
    <property type="match status" value="1"/>
</dbReference>
<feature type="chain" id="PRO_5045927504" evidence="12">
    <location>
        <begin position="27"/>
        <end position="856"/>
    </location>
</feature>
<dbReference type="Pfam" id="PF07715">
    <property type="entry name" value="Plug"/>
    <property type="match status" value="1"/>
</dbReference>
<evidence type="ECO:0000313" key="15">
    <source>
        <dbReference type="EMBL" id="MFC4492335.1"/>
    </source>
</evidence>
<dbReference type="EMBL" id="JBHSEK010000026">
    <property type="protein sequence ID" value="MFC4492335.1"/>
    <property type="molecule type" value="Genomic_DNA"/>
</dbReference>
<dbReference type="RefSeq" id="WP_231464023.1">
    <property type="nucleotide sequence ID" value="NZ_JAJOHW010000117.1"/>
</dbReference>
<evidence type="ECO:0000256" key="3">
    <source>
        <dbReference type="ARBA" id="ARBA00022448"/>
    </source>
</evidence>
<comment type="caution">
    <text evidence="15">The sequence shown here is derived from an EMBL/GenBank/DDBJ whole genome shotgun (WGS) entry which is preliminary data.</text>
</comment>
<evidence type="ECO:0000259" key="14">
    <source>
        <dbReference type="Pfam" id="PF07715"/>
    </source>
</evidence>
<feature type="signal peptide" evidence="12">
    <location>
        <begin position="1"/>
        <end position="26"/>
    </location>
</feature>
<dbReference type="InterPro" id="IPR036942">
    <property type="entry name" value="Beta-barrel_TonB_sf"/>
</dbReference>
<evidence type="ECO:0000256" key="5">
    <source>
        <dbReference type="ARBA" id="ARBA00022692"/>
    </source>
</evidence>
<keyword evidence="4 10" id="KW-1134">Transmembrane beta strand</keyword>
<evidence type="ECO:0000256" key="11">
    <source>
        <dbReference type="RuleBase" id="RU003357"/>
    </source>
</evidence>
<evidence type="ECO:0000256" key="1">
    <source>
        <dbReference type="ARBA" id="ARBA00004571"/>
    </source>
</evidence>
<evidence type="ECO:0000256" key="2">
    <source>
        <dbReference type="ARBA" id="ARBA00009810"/>
    </source>
</evidence>
<evidence type="ECO:0000256" key="12">
    <source>
        <dbReference type="SAM" id="SignalP"/>
    </source>
</evidence>
<dbReference type="CDD" id="cd01347">
    <property type="entry name" value="ligand_gated_channel"/>
    <property type="match status" value="1"/>
</dbReference>
<dbReference type="SUPFAM" id="SSF56935">
    <property type="entry name" value="Porins"/>
    <property type="match status" value="1"/>
</dbReference>
<sequence length="856" mass="92907">MRSQKKQLVLALALAGLASHAPFAFAAEANSGQLDRVEVTGSNIKRSIKQEKALPVTILKTEDLAKQGLTTVEQVVNSIAANQSSQGASASVGASSGGGSFASLRGLGNQYTLVLLDGRRMANQAIDGTSADLNAIPLSAIDRVEVLLDGASAIYGTDAIGGVMNFITKKSLKGFSIGGSLANPQHGGGDEKRINASYGIGDLGQDGFNVYGAIDYMKQDMVMAGQRDFAKQITPFTSTSPNAWPGNYLDGRTNTWVTPSAPKCAPPFSQYVGGRCVEYFSLYPSIIPQVEQISGIVKATKRIGDNHELSLQYTRTETITTAQNAPLPTGGDITRVNAVDPTKLDKLYVRTIPLGNRETEANSVTQRLMLNMEGLIAGWDYRAGIGRSENLIKENLTSGYVSKSKMQSAVDSGALDPFDLSGNNLAAWRSVGMTGQTKEAKSTIDMADIKVSREVFQLPAGMMAIALGAEVRRESLSTIYNKAVTRDALSTGQDKTEDSSGSRSAYAFYGEAEIPVLKNLDVQLAARYDHYSDTDSSLNPKVAFKFQPSSQVLFRGSASTGFRAPSLYNIYRPNQLQLTSSSYVDYGACPDGVNPAPGADGTACTKMQRNKRIAGNKKLEPEKSSSLSFGMVIEPVKDFTASADFWWTMIKGQISVLDESAIFADPVKYAKNFVRDSNGNLSYIIDDYDNLGNLSAAGVDIKLNWVLPKTSVGTFTATLDGTYLSKYSYQNEKNGPYYSNLGSYIDGGPTFRWQHNLNLGWSYGAWSTILAQNYKSGYTDANPAKQQHNVRPYSTWNLSGSYAWNKQLTVTAGIKNLFDQEPPYSNQLTRSTQQNYDPRFTDPMGRSFFLKANYKL</sequence>
<accession>A0ABV9A0Y7</accession>
<dbReference type="Proteomes" id="UP001595999">
    <property type="component" value="Unassembled WGS sequence"/>
</dbReference>
<dbReference type="InterPro" id="IPR012910">
    <property type="entry name" value="Plug_dom"/>
</dbReference>
<evidence type="ECO:0000313" key="16">
    <source>
        <dbReference type="Proteomes" id="UP001595999"/>
    </source>
</evidence>
<dbReference type="PANTHER" id="PTHR47234">
    <property type="match status" value="1"/>
</dbReference>
<evidence type="ECO:0000256" key="7">
    <source>
        <dbReference type="ARBA" id="ARBA00023136"/>
    </source>
</evidence>
<dbReference type="InterPro" id="IPR000531">
    <property type="entry name" value="Beta-barrel_TonB"/>
</dbReference>
<dbReference type="PANTHER" id="PTHR47234:SF2">
    <property type="entry name" value="TONB-DEPENDENT RECEPTOR"/>
    <property type="match status" value="1"/>
</dbReference>
<evidence type="ECO:0000256" key="4">
    <source>
        <dbReference type="ARBA" id="ARBA00022452"/>
    </source>
</evidence>
<protein>
    <submittedName>
        <fullName evidence="15">TonB-dependent receptor</fullName>
    </submittedName>
</protein>
<gene>
    <name evidence="15" type="ORF">ACFO0R_22220</name>
</gene>
<keyword evidence="7 10" id="KW-0472">Membrane</keyword>
<keyword evidence="8 15" id="KW-0675">Receptor</keyword>
<keyword evidence="3 10" id="KW-0813">Transport</keyword>
<keyword evidence="6 11" id="KW-0798">TonB box</keyword>
<keyword evidence="12" id="KW-0732">Signal</keyword>
<reference evidence="16" key="1">
    <citation type="journal article" date="2019" name="Int. J. Syst. Evol. Microbiol.">
        <title>The Global Catalogue of Microorganisms (GCM) 10K type strain sequencing project: providing services to taxonomists for standard genome sequencing and annotation.</title>
        <authorList>
            <consortium name="The Broad Institute Genomics Platform"/>
            <consortium name="The Broad Institute Genome Sequencing Center for Infectious Disease"/>
            <person name="Wu L."/>
            <person name="Ma J."/>
        </authorList>
    </citation>
    <scope>NUCLEOTIDE SEQUENCE [LARGE SCALE GENOMIC DNA]</scope>
    <source>
        <strain evidence="16">CGMCC 4.7608</strain>
    </source>
</reference>